<reference evidence="5" key="2">
    <citation type="journal article" date="2021" name="PeerJ">
        <title>Extensive microbial diversity within the chicken gut microbiome revealed by metagenomics and culture.</title>
        <authorList>
            <person name="Gilroy R."/>
            <person name="Ravi A."/>
            <person name="Getino M."/>
            <person name="Pursley I."/>
            <person name="Horton D.L."/>
            <person name="Alikhan N.F."/>
            <person name="Baker D."/>
            <person name="Gharbi K."/>
            <person name="Hall N."/>
            <person name="Watson M."/>
            <person name="Adriaenssens E.M."/>
            <person name="Foster-Nyarko E."/>
            <person name="Jarju S."/>
            <person name="Secka A."/>
            <person name="Antonio M."/>
            <person name="Oren A."/>
            <person name="Chaudhuri R.R."/>
            <person name="La Ragione R."/>
            <person name="Hildebrand F."/>
            <person name="Pallen M.J."/>
        </authorList>
    </citation>
    <scope>NUCLEOTIDE SEQUENCE</scope>
    <source>
        <strain evidence="5">USAMLcec3-3695</strain>
    </source>
</reference>
<feature type="region of interest" description="Disordered" evidence="2">
    <location>
        <begin position="30"/>
        <end position="98"/>
    </location>
</feature>
<dbReference type="InterPro" id="IPR051465">
    <property type="entry name" value="Cell_Envelope_Struct_Comp"/>
</dbReference>
<dbReference type="AlphaFoldDB" id="A0A9D1MB22"/>
<evidence type="ECO:0000259" key="4">
    <source>
        <dbReference type="PROSITE" id="PS51272"/>
    </source>
</evidence>
<feature type="compositionally biased region" description="Acidic residues" evidence="2">
    <location>
        <begin position="46"/>
        <end position="68"/>
    </location>
</feature>
<feature type="chain" id="PRO_5039527402" evidence="3">
    <location>
        <begin position="29"/>
        <end position="1027"/>
    </location>
</feature>
<evidence type="ECO:0000256" key="1">
    <source>
        <dbReference type="ARBA" id="ARBA00022737"/>
    </source>
</evidence>
<dbReference type="Proteomes" id="UP000824109">
    <property type="component" value="Unassembled WGS sequence"/>
</dbReference>
<sequence length="1027" mass="110137">MSKKIKGLICALLAGMMVTTSCGLTSLAADEDTSAETTAETTATEEPTEESTLEEGAADADITDEEKEAQDAAEATATPSATEEAAAEATEAPSTGAYDDDTYYQNALQLCSALGIIQGYEDGSVQPESTVTRAEMATIILRMLNTTSTSTYANVFLDVAADHWAANNIQTAVEQSIVNGMGDGTFQPDGSVTYEQVIKMLVCALNYGIDAERAGGYPNGYISVGGSSLSLLSGVKGQTGQAMQRGEVIKAVYNAINAPYREIVRFDNNSPVYSAVDTLGIAKFDLYEDDGILTATPNMTITAGTQTKDGRVVIDGVEYICALTGIDDLLGTPVEFYYIDSNTDDPEIIAMYADGDSDSFTFDADMISEMDYEAGDLRVYTSETGTNTKRYNIGSATVMYNGTVMTAADFAASEYADDMSFNDFIVPEVGNVQIIDYDGDGAYDVLMINKYETMLVTNATSERLSGKIDNVTTVIDVEEDADRTITVTKSGSEATVRNLRKNDVASIKRNIDDTMIDIVVTGETITGTIESVMQDEEDGTEIVVNGQEYEVDANAEENVRNGASVILYLDMFDRVGYIESSTGSMLSSSEKYAVVANAYVEDNGDAVVKLINQDGESLTLTMADTVRFWGPRDTESSTVSSSEVIDIASSDELFVQCDNMPVKLCKYRDNSEGKITMLYFATAATDENESTDALRIYTNNSGNASLANTSSVGGAVAGYYIEDGIVEFTIPNTEADRRNPANYSVGEVSSSSYTIYDGGTTVSFAIADFVNSRYPSVLVKFEAGSNTVTPLSDIDTAGNNPTFILSRIVEAVDEEDNRIFNLVGYSGGAEVTYTTSSNTGVYDIDVAAMPDDRQYTGECIFDATKDDAEILTDLIQPGDIFIVANGGKTLGRLINIEDVARTAVTGSTDAVVAVNGVSYNQGSRDTYFAGFATQVDIADSAFITISDYARSAEGGVAYDTSALFNYVTLTVDSNGNIIDTEVDESGGMEPGEILCYGDDPAEFDYGFFKLFKGSMQNGYIIRIQIED</sequence>
<dbReference type="PROSITE" id="PS51272">
    <property type="entry name" value="SLH"/>
    <property type="match status" value="2"/>
</dbReference>
<evidence type="ECO:0000313" key="5">
    <source>
        <dbReference type="EMBL" id="HIU56919.1"/>
    </source>
</evidence>
<feature type="signal peptide" evidence="3">
    <location>
        <begin position="1"/>
        <end position="28"/>
    </location>
</feature>
<feature type="domain" description="SLH" evidence="4">
    <location>
        <begin position="91"/>
        <end position="150"/>
    </location>
</feature>
<evidence type="ECO:0000256" key="3">
    <source>
        <dbReference type="SAM" id="SignalP"/>
    </source>
</evidence>
<name>A0A9D1MB22_9FIRM</name>
<dbReference type="PANTHER" id="PTHR43308">
    <property type="entry name" value="OUTER MEMBRANE PROTEIN ALPHA-RELATED"/>
    <property type="match status" value="1"/>
</dbReference>
<organism evidence="5 6">
    <name type="scientific">Candidatus Ornithomonoglobus merdipullorum</name>
    <dbReference type="NCBI Taxonomy" id="2840895"/>
    <lineage>
        <taxon>Bacteria</taxon>
        <taxon>Bacillati</taxon>
        <taxon>Bacillota</taxon>
        <taxon>Clostridia</taxon>
        <taxon>Candidatus Ornithomonoglobus</taxon>
    </lineage>
</organism>
<accession>A0A9D1MB22</accession>
<proteinExistence type="predicted"/>
<keyword evidence="1" id="KW-0677">Repeat</keyword>
<gene>
    <name evidence="5" type="ORF">IAA61_03775</name>
</gene>
<dbReference type="Pfam" id="PF00395">
    <property type="entry name" value="SLH"/>
    <property type="match status" value="2"/>
</dbReference>
<evidence type="ECO:0000313" key="6">
    <source>
        <dbReference type="Proteomes" id="UP000824109"/>
    </source>
</evidence>
<dbReference type="EMBL" id="DVNB01000040">
    <property type="protein sequence ID" value="HIU56919.1"/>
    <property type="molecule type" value="Genomic_DNA"/>
</dbReference>
<feature type="compositionally biased region" description="Low complexity" evidence="2">
    <location>
        <begin position="72"/>
        <end position="97"/>
    </location>
</feature>
<protein>
    <submittedName>
        <fullName evidence="5">S-layer homology domain-containing protein</fullName>
    </submittedName>
</protein>
<reference evidence="5" key="1">
    <citation type="submission" date="2020-10" db="EMBL/GenBank/DDBJ databases">
        <authorList>
            <person name="Gilroy R."/>
        </authorList>
    </citation>
    <scope>NUCLEOTIDE SEQUENCE</scope>
    <source>
        <strain evidence="5">USAMLcec3-3695</strain>
    </source>
</reference>
<evidence type="ECO:0000256" key="2">
    <source>
        <dbReference type="SAM" id="MobiDB-lite"/>
    </source>
</evidence>
<comment type="caution">
    <text evidence="5">The sequence shown here is derived from an EMBL/GenBank/DDBJ whole genome shotgun (WGS) entry which is preliminary data.</text>
</comment>
<feature type="domain" description="SLH" evidence="4">
    <location>
        <begin position="152"/>
        <end position="215"/>
    </location>
</feature>
<keyword evidence="3" id="KW-0732">Signal</keyword>
<dbReference type="PROSITE" id="PS51257">
    <property type="entry name" value="PROKAR_LIPOPROTEIN"/>
    <property type="match status" value="1"/>
</dbReference>
<feature type="compositionally biased region" description="Low complexity" evidence="2">
    <location>
        <begin position="35"/>
        <end position="45"/>
    </location>
</feature>
<dbReference type="InterPro" id="IPR001119">
    <property type="entry name" value="SLH_dom"/>
</dbReference>